<evidence type="ECO:0000313" key="7">
    <source>
        <dbReference type="EMBL" id="OGZ20180.1"/>
    </source>
</evidence>
<dbReference type="AlphaFoldDB" id="A0A1G2E496"/>
<dbReference type="PANTHER" id="PTHR45987:SF4">
    <property type="entry name" value="LARGE RIBOSOMAL SUBUNIT PROTEIN BL12M"/>
    <property type="match status" value="1"/>
</dbReference>
<dbReference type="NCBIfam" id="TIGR00855">
    <property type="entry name" value="L12"/>
    <property type="match status" value="1"/>
</dbReference>
<dbReference type="InterPro" id="IPR000206">
    <property type="entry name" value="Ribosomal_bL12"/>
</dbReference>
<dbReference type="Gene3D" id="1.20.5.710">
    <property type="entry name" value="Single helix bin"/>
    <property type="match status" value="1"/>
</dbReference>
<dbReference type="EMBL" id="MHMA01000023">
    <property type="protein sequence ID" value="OGZ20180.1"/>
    <property type="molecule type" value="Genomic_DNA"/>
</dbReference>
<accession>A0A1G2E496</accession>
<dbReference type="GO" id="GO:0003729">
    <property type="term" value="F:mRNA binding"/>
    <property type="evidence" value="ECO:0007669"/>
    <property type="project" value="TreeGrafter"/>
</dbReference>
<dbReference type="InterPro" id="IPR013823">
    <property type="entry name" value="Ribosomal_bL12_C"/>
</dbReference>
<proteinExistence type="inferred from homology"/>
<comment type="caution">
    <text evidence="7">The sequence shown here is derived from an EMBL/GenBank/DDBJ whole genome shotgun (WGS) entry which is preliminary data.</text>
</comment>
<evidence type="ECO:0000259" key="6">
    <source>
        <dbReference type="Pfam" id="PF16320"/>
    </source>
</evidence>
<dbReference type="Pfam" id="PF00542">
    <property type="entry name" value="Ribosomal_L12"/>
    <property type="match status" value="1"/>
</dbReference>
<dbReference type="PANTHER" id="PTHR45987">
    <property type="entry name" value="39S RIBOSOMAL PROTEIN L12"/>
    <property type="match status" value="1"/>
</dbReference>
<comment type="function">
    <text evidence="4">Forms part of the ribosomal stalk which helps the ribosome interact with GTP-bound translation factors. Is thus essential for accurate translation.</text>
</comment>
<keyword evidence="2 4" id="KW-0689">Ribosomal protein</keyword>
<protein>
    <recommendedName>
        <fullName evidence="4">Large ribosomal subunit protein bL12</fullName>
    </recommendedName>
</protein>
<keyword evidence="3 4" id="KW-0687">Ribonucleoprotein</keyword>
<dbReference type="SUPFAM" id="SSF54736">
    <property type="entry name" value="ClpS-like"/>
    <property type="match status" value="1"/>
</dbReference>
<evidence type="ECO:0000256" key="2">
    <source>
        <dbReference type="ARBA" id="ARBA00022980"/>
    </source>
</evidence>
<gene>
    <name evidence="4" type="primary">rplL</name>
    <name evidence="7" type="ORF">A2654_02980</name>
</gene>
<dbReference type="GO" id="GO:0022625">
    <property type="term" value="C:cytosolic large ribosomal subunit"/>
    <property type="evidence" value="ECO:0007669"/>
    <property type="project" value="TreeGrafter"/>
</dbReference>
<organism evidence="7 8">
    <name type="scientific">Candidatus Nealsonbacteria bacterium RIFCSPHIGHO2_01_FULL_43_31</name>
    <dbReference type="NCBI Taxonomy" id="1801665"/>
    <lineage>
        <taxon>Bacteria</taxon>
        <taxon>Candidatus Nealsoniibacteriota</taxon>
    </lineage>
</organism>
<comment type="similarity">
    <text evidence="1 4">Belongs to the bacterial ribosomal protein bL12 family.</text>
</comment>
<dbReference type="FunFam" id="3.30.1390.10:FF:000001">
    <property type="entry name" value="50S ribosomal protein L7/L12"/>
    <property type="match status" value="1"/>
</dbReference>
<dbReference type="InterPro" id="IPR008932">
    <property type="entry name" value="Ribosomal_bL12_oligo"/>
</dbReference>
<dbReference type="SUPFAM" id="SSF48300">
    <property type="entry name" value="Ribosomal protein L7/12, oligomerisation (N-terminal) domain"/>
    <property type="match status" value="1"/>
</dbReference>
<dbReference type="InterPro" id="IPR014719">
    <property type="entry name" value="Ribosomal_bL12_C/ClpS-like"/>
</dbReference>
<evidence type="ECO:0000256" key="4">
    <source>
        <dbReference type="HAMAP-Rule" id="MF_00368"/>
    </source>
</evidence>
<feature type="domain" description="Large ribosomal subunit protein bL12 oligomerization" evidence="6">
    <location>
        <begin position="2"/>
        <end position="43"/>
    </location>
</feature>
<reference evidence="7 8" key="1">
    <citation type="journal article" date="2016" name="Nat. Commun.">
        <title>Thousands of microbial genomes shed light on interconnected biogeochemical processes in an aquifer system.</title>
        <authorList>
            <person name="Anantharaman K."/>
            <person name="Brown C.T."/>
            <person name="Hug L.A."/>
            <person name="Sharon I."/>
            <person name="Castelle C.J."/>
            <person name="Probst A.J."/>
            <person name="Thomas B.C."/>
            <person name="Singh A."/>
            <person name="Wilkins M.J."/>
            <person name="Karaoz U."/>
            <person name="Brodie E.L."/>
            <person name="Williams K.H."/>
            <person name="Hubbard S.S."/>
            <person name="Banfield J.F."/>
        </authorList>
    </citation>
    <scope>NUCLEOTIDE SEQUENCE [LARGE SCALE GENOMIC DNA]</scope>
</reference>
<evidence type="ECO:0000256" key="3">
    <source>
        <dbReference type="ARBA" id="ARBA00023274"/>
    </source>
</evidence>
<dbReference type="CDD" id="cd00387">
    <property type="entry name" value="Ribosomal_L7_L12"/>
    <property type="match status" value="1"/>
</dbReference>
<feature type="domain" description="Large ribosomal subunit protein bL12 C-terminal" evidence="5">
    <location>
        <begin position="51"/>
        <end position="120"/>
    </location>
</feature>
<dbReference type="HAMAP" id="MF_00368">
    <property type="entry name" value="Ribosomal_bL12"/>
    <property type="match status" value="1"/>
</dbReference>
<dbReference type="GO" id="GO:0006412">
    <property type="term" value="P:translation"/>
    <property type="evidence" value="ECO:0007669"/>
    <property type="project" value="UniProtKB-UniRule"/>
</dbReference>
<evidence type="ECO:0000256" key="1">
    <source>
        <dbReference type="ARBA" id="ARBA00007197"/>
    </source>
</evidence>
<dbReference type="GO" id="GO:0003735">
    <property type="term" value="F:structural constituent of ribosome"/>
    <property type="evidence" value="ECO:0007669"/>
    <property type="project" value="InterPro"/>
</dbReference>
<evidence type="ECO:0000313" key="8">
    <source>
        <dbReference type="Proteomes" id="UP000178721"/>
    </source>
</evidence>
<comment type="subunit">
    <text evidence="4">Homodimer. Part of the ribosomal stalk of the 50S ribosomal subunit. Forms a multimeric L10(L12)X complex, where L10 forms an elongated spine to which 2 to 4 L12 dimers bind in a sequential fashion. Binds GTP-bound translation factors.</text>
</comment>
<sequence length="120" mass="12589">MIEIIKGMKIADLNNVVKAIEQEFGVSAQAPVAVAAAGGAAGNAAEEKSSFNIELKEVGAKKIEVIKIVRDLTGKGLKEAKDLVDAAAAAPQMVKENAKKEEADEIKKKFEAAGAKVELK</sequence>
<name>A0A1G2E496_9BACT</name>
<dbReference type="Gene3D" id="3.30.1390.10">
    <property type="match status" value="1"/>
</dbReference>
<dbReference type="Proteomes" id="UP000178721">
    <property type="component" value="Unassembled WGS sequence"/>
</dbReference>
<evidence type="ECO:0000259" key="5">
    <source>
        <dbReference type="Pfam" id="PF00542"/>
    </source>
</evidence>
<dbReference type="Pfam" id="PF16320">
    <property type="entry name" value="Ribosomal_L12_N"/>
    <property type="match status" value="1"/>
</dbReference>
<dbReference type="InterPro" id="IPR036235">
    <property type="entry name" value="Ribosomal_bL12_oligo_N_sf"/>
</dbReference>